<feature type="domain" description="Methyltransferase" evidence="4">
    <location>
        <begin position="53"/>
        <end position="147"/>
    </location>
</feature>
<evidence type="ECO:0000313" key="6">
    <source>
        <dbReference type="Proteomes" id="UP000733379"/>
    </source>
</evidence>
<dbReference type="GO" id="GO:0008168">
    <property type="term" value="F:methyltransferase activity"/>
    <property type="evidence" value="ECO:0007669"/>
    <property type="project" value="UniProtKB-KW"/>
</dbReference>
<name>A0ABS6B4S8_9NOCA</name>
<dbReference type="InterPro" id="IPR029063">
    <property type="entry name" value="SAM-dependent_MTases_sf"/>
</dbReference>
<keyword evidence="6" id="KW-1185">Reference proteome</keyword>
<reference evidence="5 6" key="1">
    <citation type="submission" date="2021-06" db="EMBL/GenBank/DDBJ databases">
        <title>Actinomycetes sequencing.</title>
        <authorList>
            <person name="Shan Q."/>
        </authorList>
    </citation>
    <scope>NUCLEOTIDE SEQUENCE [LARGE SCALE GENOMIC DNA]</scope>
    <source>
        <strain evidence="5 6">NEAU-G5</strain>
    </source>
</reference>
<evidence type="ECO:0000256" key="3">
    <source>
        <dbReference type="ARBA" id="ARBA00022691"/>
    </source>
</evidence>
<evidence type="ECO:0000256" key="1">
    <source>
        <dbReference type="ARBA" id="ARBA00022603"/>
    </source>
</evidence>
<keyword evidence="3" id="KW-0949">S-adenosyl-L-methionine</keyword>
<gene>
    <name evidence="5" type="ORF">KO481_27490</name>
</gene>
<keyword evidence="2" id="KW-0808">Transferase</keyword>
<dbReference type="Proteomes" id="UP000733379">
    <property type="component" value="Unassembled WGS sequence"/>
</dbReference>
<accession>A0ABS6B4S8</accession>
<proteinExistence type="predicted"/>
<dbReference type="Gene3D" id="3.40.50.150">
    <property type="entry name" value="Vaccinia Virus protein VP39"/>
    <property type="match status" value="1"/>
</dbReference>
<dbReference type="InterPro" id="IPR041698">
    <property type="entry name" value="Methyltransf_25"/>
</dbReference>
<evidence type="ECO:0000259" key="4">
    <source>
        <dbReference type="Pfam" id="PF13649"/>
    </source>
</evidence>
<dbReference type="GO" id="GO:0032259">
    <property type="term" value="P:methylation"/>
    <property type="evidence" value="ECO:0007669"/>
    <property type="project" value="UniProtKB-KW"/>
</dbReference>
<dbReference type="Pfam" id="PF13649">
    <property type="entry name" value="Methyltransf_25"/>
    <property type="match status" value="1"/>
</dbReference>
<dbReference type="SUPFAM" id="SSF53335">
    <property type="entry name" value="S-adenosyl-L-methionine-dependent methyltransferases"/>
    <property type="match status" value="1"/>
</dbReference>
<dbReference type="PANTHER" id="PTHR43464:SF19">
    <property type="entry name" value="UBIQUINONE BIOSYNTHESIS O-METHYLTRANSFERASE, MITOCHONDRIAL"/>
    <property type="match status" value="1"/>
</dbReference>
<dbReference type="PANTHER" id="PTHR43464">
    <property type="entry name" value="METHYLTRANSFERASE"/>
    <property type="match status" value="1"/>
</dbReference>
<sequence>MTTPPPDPDVYFESVYRSQPPDGTAIRAAGWDIGRPQPPVVELARTGAFGHRVLDAGCGTGDNALHLAARGHLVTGVDAAETAIEHARGKAARRGLAATFAVCDARDLPGYDGDFDSVVDSGLFHTFGDTDRSRYVAALRRACAPGGTVHILAVSDAVPPGPGPRRIAESELRESFSAGWVVEELRAVDMLGKLPGSDDETAIPAWLLSARRTA</sequence>
<comment type="caution">
    <text evidence="5">The sequence shown here is derived from an EMBL/GenBank/DDBJ whole genome shotgun (WGS) entry which is preliminary data.</text>
</comment>
<dbReference type="EMBL" id="JAHKNI010000010">
    <property type="protein sequence ID" value="MBU3065259.1"/>
    <property type="molecule type" value="Genomic_DNA"/>
</dbReference>
<evidence type="ECO:0000313" key="5">
    <source>
        <dbReference type="EMBL" id="MBU3065259.1"/>
    </source>
</evidence>
<keyword evidence="1 5" id="KW-0489">Methyltransferase</keyword>
<evidence type="ECO:0000256" key="2">
    <source>
        <dbReference type="ARBA" id="ARBA00022679"/>
    </source>
</evidence>
<organism evidence="5 6">
    <name type="scientific">Nocardia albiluteola</name>
    <dbReference type="NCBI Taxonomy" id="2842303"/>
    <lineage>
        <taxon>Bacteria</taxon>
        <taxon>Bacillati</taxon>
        <taxon>Actinomycetota</taxon>
        <taxon>Actinomycetes</taxon>
        <taxon>Mycobacteriales</taxon>
        <taxon>Nocardiaceae</taxon>
        <taxon>Nocardia</taxon>
    </lineage>
</organism>
<dbReference type="RefSeq" id="WP_215921242.1">
    <property type="nucleotide sequence ID" value="NZ_JAHKNI010000010.1"/>
</dbReference>
<dbReference type="CDD" id="cd02440">
    <property type="entry name" value="AdoMet_MTases"/>
    <property type="match status" value="1"/>
</dbReference>
<protein>
    <submittedName>
        <fullName evidence="5">Class I SAM-dependent methyltransferase</fullName>
    </submittedName>
</protein>